<dbReference type="KEGG" id="ppd:Ppro_2691"/>
<keyword evidence="1" id="KW-0812">Transmembrane</keyword>
<evidence type="ECO:0000313" key="3">
    <source>
        <dbReference type="Proteomes" id="UP000006732"/>
    </source>
</evidence>
<name>A1ASH3_PELPD</name>
<keyword evidence="1" id="KW-1133">Transmembrane helix</keyword>
<organism evidence="2 3">
    <name type="scientific">Pelobacter propionicus (strain DSM 2379 / NBRC 103807 / OttBd1)</name>
    <dbReference type="NCBI Taxonomy" id="338966"/>
    <lineage>
        <taxon>Bacteria</taxon>
        <taxon>Pseudomonadati</taxon>
        <taxon>Thermodesulfobacteriota</taxon>
        <taxon>Desulfuromonadia</taxon>
        <taxon>Desulfuromonadales</taxon>
        <taxon>Desulfuromonadaceae</taxon>
        <taxon>Pelobacter</taxon>
    </lineage>
</organism>
<feature type="transmembrane region" description="Helical" evidence="1">
    <location>
        <begin position="39"/>
        <end position="57"/>
    </location>
</feature>
<gene>
    <name evidence="2" type="ordered locus">Ppro_2691</name>
</gene>
<dbReference type="HOGENOM" id="CLU_1287870_0_0_7"/>
<feature type="transmembrane region" description="Helical" evidence="1">
    <location>
        <begin position="126"/>
        <end position="144"/>
    </location>
</feature>
<keyword evidence="3" id="KW-1185">Reference proteome</keyword>
<feature type="transmembrane region" description="Helical" evidence="1">
    <location>
        <begin position="69"/>
        <end position="94"/>
    </location>
</feature>
<keyword evidence="1" id="KW-0472">Membrane</keyword>
<evidence type="ECO:0000313" key="2">
    <source>
        <dbReference type="EMBL" id="ABL00294.1"/>
    </source>
</evidence>
<sequence>MWPNLFRLRHRTMVEGLGDERTLRVMSAADGIIPHKAGFFYLLVVIISSLVSARVIFWNHAWNFSWMPAGLASVFVFFFVVVHLGIGPCCVLFCDTVSEVAKLRQSNSCRAPGVLLRAFAKEYVTLKYLLHGIIAYGLVYGTLISYTNLKPAIPLLNPNLYDDFLFRLDRSLISFLSCGGIFALPRSPSIALFFDKIYLSYVDSCVFDACRFFP</sequence>
<reference evidence="2 3" key="1">
    <citation type="submission" date="2006-10" db="EMBL/GenBank/DDBJ databases">
        <title>Complete sequence of chromosome of Pelobacter propionicus DSM 2379.</title>
        <authorList>
            <consortium name="US DOE Joint Genome Institute"/>
            <person name="Copeland A."/>
            <person name="Lucas S."/>
            <person name="Lapidus A."/>
            <person name="Barry K."/>
            <person name="Detter J.C."/>
            <person name="Glavina del Rio T."/>
            <person name="Hammon N."/>
            <person name="Israni S."/>
            <person name="Dalin E."/>
            <person name="Tice H."/>
            <person name="Pitluck S."/>
            <person name="Saunders E."/>
            <person name="Brettin T."/>
            <person name="Bruce D."/>
            <person name="Han C."/>
            <person name="Tapia R."/>
            <person name="Schmutz J."/>
            <person name="Larimer F."/>
            <person name="Land M."/>
            <person name="Hauser L."/>
            <person name="Kyrpides N."/>
            <person name="Kim E."/>
            <person name="Lovley D."/>
            <person name="Richardson P."/>
        </authorList>
    </citation>
    <scope>NUCLEOTIDE SEQUENCE [LARGE SCALE GENOMIC DNA]</scope>
    <source>
        <strain evidence="3">DSM 2379 / NBRC 103807 / OttBd1</strain>
    </source>
</reference>
<dbReference type="Proteomes" id="UP000006732">
    <property type="component" value="Chromosome"/>
</dbReference>
<dbReference type="STRING" id="338966.Ppro_2691"/>
<feature type="transmembrane region" description="Helical" evidence="1">
    <location>
        <begin position="164"/>
        <end position="184"/>
    </location>
</feature>
<accession>A1ASH3</accession>
<evidence type="ECO:0000256" key="1">
    <source>
        <dbReference type="SAM" id="Phobius"/>
    </source>
</evidence>
<dbReference type="AlphaFoldDB" id="A1ASH3"/>
<proteinExistence type="predicted"/>
<protein>
    <submittedName>
        <fullName evidence="2">Uncharacterized protein</fullName>
    </submittedName>
</protein>
<dbReference type="EMBL" id="CP000482">
    <property type="protein sequence ID" value="ABL00294.1"/>
    <property type="molecule type" value="Genomic_DNA"/>
</dbReference>